<evidence type="ECO:0000313" key="3">
    <source>
        <dbReference type="Proteomes" id="UP000054166"/>
    </source>
</evidence>
<organism evidence="2 3">
    <name type="scientific">Piloderma croceum (strain F 1598)</name>
    <dbReference type="NCBI Taxonomy" id="765440"/>
    <lineage>
        <taxon>Eukaryota</taxon>
        <taxon>Fungi</taxon>
        <taxon>Dikarya</taxon>
        <taxon>Basidiomycota</taxon>
        <taxon>Agaricomycotina</taxon>
        <taxon>Agaricomycetes</taxon>
        <taxon>Agaricomycetidae</taxon>
        <taxon>Atheliales</taxon>
        <taxon>Atheliaceae</taxon>
        <taxon>Piloderma</taxon>
    </lineage>
</organism>
<dbReference type="Proteomes" id="UP000054166">
    <property type="component" value="Unassembled WGS sequence"/>
</dbReference>
<dbReference type="InParanoid" id="A0A0C3AK09"/>
<dbReference type="HOGENOM" id="CLU_1644368_0_0_1"/>
<feature type="region of interest" description="Disordered" evidence="1">
    <location>
        <begin position="119"/>
        <end position="161"/>
    </location>
</feature>
<keyword evidence="3" id="KW-1185">Reference proteome</keyword>
<reference evidence="2 3" key="1">
    <citation type="submission" date="2014-04" db="EMBL/GenBank/DDBJ databases">
        <authorList>
            <consortium name="DOE Joint Genome Institute"/>
            <person name="Kuo A."/>
            <person name="Tarkka M."/>
            <person name="Buscot F."/>
            <person name="Kohler A."/>
            <person name="Nagy L.G."/>
            <person name="Floudas D."/>
            <person name="Copeland A."/>
            <person name="Barry K.W."/>
            <person name="Cichocki N."/>
            <person name="Veneault-Fourrey C."/>
            <person name="LaButti K."/>
            <person name="Lindquist E.A."/>
            <person name="Lipzen A."/>
            <person name="Lundell T."/>
            <person name="Morin E."/>
            <person name="Murat C."/>
            <person name="Sun H."/>
            <person name="Tunlid A."/>
            <person name="Henrissat B."/>
            <person name="Grigoriev I.V."/>
            <person name="Hibbett D.S."/>
            <person name="Martin F."/>
            <person name="Nordberg H.P."/>
            <person name="Cantor M.N."/>
            <person name="Hua S.X."/>
        </authorList>
    </citation>
    <scope>NUCLEOTIDE SEQUENCE [LARGE SCALE GENOMIC DNA]</scope>
    <source>
        <strain evidence="2 3">F 1598</strain>
    </source>
</reference>
<feature type="compositionally biased region" description="Low complexity" evidence="1">
    <location>
        <begin position="128"/>
        <end position="141"/>
    </location>
</feature>
<protein>
    <submittedName>
        <fullName evidence="2">Uncharacterized protein</fullName>
    </submittedName>
</protein>
<proteinExistence type="predicted"/>
<dbReference type="EMBL" id="KN833065">
    <property type="protein sequence ID" value="KIM74183.1"/>
    <property type="molecule type" value="Genomic_DNA"/>
</dbReference>
<accession>A0A0C3AK09</accession>
<evidence type="ECO:0000313" key="2">
    <source>
        <dbReference type="EMBL" id="KIM74183.1"/>
    </source>
</evidence>
<feature type="region of interest" description="Disordered" evidence="1">
    <location>
        <begin position="27"/>
        <end position="69"/>
    </location>
</feature>
<reference evidence="3" key="2">
    <citation type="submission" date="2015-01" db="EMBL/GenBank/DDBJ databases">
        <title>Evolutionary Origins and Diversification of the Mycorrhizal Mutualists.</title>
        <authorList>
            <consortium name="DOE Joint Genome Institute"/>
            <consortium name="Mycorrhizal Genomics Consortium"/>
            <person name="Kohler A."/>
            <person name="Kuo A."/>
            <person name="Nagy L.G."/>
            <person name="Floudas D."/>
            <person name="Copeland A."/>
            <person name="Barry K.W."/>
            <person name="Cichocki N."/>
            <person name="Veneault-Fourrey C."/>
            <person name="LaButti K."/>
            <person name="Lindquist E.A."/>
            <person name="Lipzen A."/>
            <person name="Lundell T."/>
            <person name="Morin E."/>
            <person name="Murat C."/>
            <person name="Riley R."/>
            <person name="Ohm R."/>
            <person name="Sun H."/>
            <person name="Tunlid A."/>
            <person name="Henrissat B."/>
            <person name="Grigoriev I.V."/>
            <person name="Hibbett D.S."/>
            <person name="Martin F."/>
        </authorList>
    </citation>
    <scope>NUCLEOTIDE SEQUENCE [LARGE SCALE GENOMIC DNA]</scope>
    <source>
        <strain evidence="3">F 1598</strain>
    </source>
</reference>
<dbReference type="AlphaFoldDB" id="A0A0C3AK09"/>
<name>A0A0C3AK09_PILCF</name>
<sequence length="161" mass="18196">MNSWVSSLFPNQMIWTWIRTTKSFFDTRDSTRSSSTSPDASGRGGARSSDFDMEEDPMGPDNPEQTSRTTFEVGKGGLLMISVGRKVLILATRMMMMMMMMTTTTGWTRLSPHRCRPRSKRLRWSRTHSNNFSSHSGSGVKVKSKKKKTQQSGNLPLSCLF</sequence>
<gene>
    <name evidence="2" type="ORF">PILCRDRAFT_711129</name>
</gene>
<evidence type="ECO:0000256" key="1">
    <source>
        <dbReference type="SAM" id="MobiDB-lite"/>
    </source>
</evidence>